<feature type="transmembrane region" description="Helical" evidence="1">
    <location>
        <begin position="34"/>
        <end position="55"/>
    </location>
</feature>
<dbReference type="GeneID" id="63182517"/>
<accession>A0A8A2UAE9</accession>
<dbReference type="AlphaFoldDB" id="A0A8A2UAE9"/>
<dbReference type="EMBL" id="CP071463">
    <property type="protein sequence ID" value="QSW85676.1"/>
    <property type="molecule type" value="Genomic_DNA"/>
</dbReference>
<keyword evidence="1" id="KW-0812">Transmembrane</keyword>
<name>A0A8A2UAE9_9EURY</name>
<keyword evidence="1" id="KW-1133">Transmembrane helix</keyword>
<sequence>MANSEDDSWVGIRNTTTVPSQSALLNGHIAPEPLALVVIAILLLTVLATGHQLGLW</sequence>
<dbReference type="Proteomes" id="UP000663191">
    <property type="component" value="Chromosome"/>
</dbReference>
<evidence type="ECO:0000313" key="3">
    <source>
        <dbReference type="Proteomes" id="UP000663191"/>
    </source>
</evidence>
<dbReference type="KEGG" id="hlo:J0X27_02195"/>
<gene>
    <name evidence="2" type="ORF">J0X27_02195</name>
</gene>
<evidence type="ECO:0000256" key="1">
    <source>
        <dbReference type="SAM" id="Phobius"/>
    </source>
</evidence>
<dbReference type="RefSeq" id="WP_207270851.1">
    <property type="nucleotide sequence ID" value="NZ_CP071463.1"/>
</dbReference>
<protein>
    <submittedName>
        <fullName evidence="2">Uncharacterized protein</fullName>
    </submittedName>
</protein>
<reference evidence="2 3" key="1">
    <citation type="journal article" date="2006" name="Int. J. Syst. Evol. Microbiol.">
        <title>Haloterrigena longa sp. nov. and Haloterrigena limicola sp. nov., extremely halophilic archaea isolated from a salt lake.</title>
        <authorList>
            <person name="Cui H.L."/>
            <person name="Tohty D."/>
            <person name="Zhou P.J."/>
            <person name="Liu S.J."/>
        </authorList>
    </citation>
    <scope>NUCLEOTIDE SEQUENCE [LARGE SCALE GENOMIC DNA]</scope>
    <source>
        <strain evidence="2 3">ABH32</strain>
    </source>
</reference>
<proteinExistence type="predicted"/>
<keyword evidence="1" id="KW-0472">Membrane</keyword>
<evidence type="ECO:0000313" key="2">
    <source>
        <dbReference type="EMBL" id="QSW85676.1"/>
    </source>
</evidence>
<organism evidence="2 3">
    <name type="scientific">Natrinema longum</name>
    <dbReference type="NCBI Taxonomy" id="370324"/>
    <lineage>
        <taxon>Archaea</taxon>
        <taxon>Methanobacteriati</taxon>
        <taxon>Methanobacteriota</taxon>
        <taxon>Stenosarchaea group</taxon>
        <taxon>Halobacteria</taxon>
        <taxon>Halobacteriales</taxon>
        <taxon>Natrialbaceae</taxon>
        <taxon>Natrinema</taxon>
    </lineage>
</organism>
<keyword evidence="3" id="KW-1185">Reference proteome</keyword>